<name>A0A126V4E7_9RHOB</name>
<keyword evidence="1" id="KW-1133">Transmembrane helix</keyword>
<feature type="transmembrane region" description="Helical" evidence="1">
    <location>
        <begin position="65"/>
        <end position="86"/>
    </location>
</feature>
<keyword evidence="1" id="KW-0472">Membrane</keyword>
<sequence>MLSASRVVAGVVFAIVTWFACEFVVFTLPDDKKPGLFSVISAALAFVVAWRIAGPHQREGYKAAFSTGLTTAVAITICVTFLHAGIEMIDQSMRKAYGGPMEAIVDMFSIAGKYAMIAATPFPIAIMVFGGIFGGFAVEWASRRWN</sequence>
<dbReference type="Proteomes" id="UP000070371">
    <property type="component" value="Chromosome"/>
</dbReference>
<keyword evidence="1" id="KW-0812">Transmembrane</keyword>
<dbReference type="InterPro" id="IPR047784">
    <property type="entry name" value="TrgA"/>
</dbReference>
<accession>A0A126V4E7</accession>
<organism evidence="2 3">
    <name type="scientific">Falsihalocynthiibacter arcticus</name>
    <dbReference type="NCBI Taxonomy" id="1579316"/>
    <lineage>
        <taxon>Bacteria</taxon>
        <taxon>Pseudomonadati</taxon>
        <taxon>Pseudomonadota</taxon>
        <taxon>Alphaproteobacteria</taxon>
        <taxon>Rhodobacterales</taxon>
        <taxon>Roseobacteraceae</taxon>
        <taxon>Falsihalocynthiibacter</taxon>
    </lineage>
</organism>
<gene>
    <name evidence="2" type="ORF">RC74_15990</name>
</gene>
<dbReference type="AlphaFoldDB" id="A0A126V4E7"/>
<dbReference type="OrthoDB" id="7869508at2"/>
<evidence type="ECO:0000313" key="2">
    <source>
        <dbReference type="EMBL" id="AML52569.1"/>
    </source>
</evidence>
<feature type="transmembrane region" description="Helical" evidence="1">
    <location>
        <begin position="34"/>
        <end position="53"/>
    </location>
</feature>
<evidence type="ECO:0000256" key="1">
    <source>
        <dbReference type="SAM" id="Phobius"/>
    </source>
</evidence>
<proteinExistence type="predicted"/>
<dbReference type="KEGG" id="hat:RC74_15990"/>
<reference evidence="2 3" key="1">
    <citation type="submission" date="2016-02" db="EMBL/GenBank/DDBJ databases">
        <title>Complete genome sequence of Halocynthiibacter arcticus PAMC 20958t from arctic marine sediment.</title>
        <authorList>
            <person name="Lee Y.M."/>
            <person name="Baek K."/>
            <person name="Lee H.K."/>
            <person name="Shin S.C."/>
        </authorList>
    </citation>
    <scope>NUCLEOTIDE SEQUENCE [LARGE SCALE GENOMIC DNA]</scope>
    <source>
        <strain evidence="2">PAMC 20958</strain>
    </source>
</reference>
<dbReference type="RefSeq" id="WP_052274581.1">
    <property type="nucleotide sequence ID" value="NZ_CP014327.1"/>
</dbReference>
<evidence type="ECO:0000313" key="3">
    <source>
        <dbReference type="Proteomes" id="UP000070371"/>
    </source>
</evidence>
<dbReference type="NCBIfam" id="NF033773">
    <property type="entry name" value="tellur_TrgA"/>
    <property type="match status" value="1"/>
</dbReference>
<protein>
    <recommendedName>
        <fullName evidence="4">Tellurium resistance protein</fullName>
    </recommendedName>
</protein>
<keyword evidence="3" id="KW-1185">Reference proteome</keyword>
<dbReference type="STRING" id="1579316.RC74_15990"/>
<evidence type="ECO:0008006" key="4">
    <source>
        <dbReference type="Google" id="ProtNLM"/>
    </source>
</evidence>
<feature type="transmembrane region" description="Helical" evidence="1">
    <location>
        <begin position="7"/>
        <end position="28"/>
    </location>
</feature>
<dbReference type="PROSITE" id="PS51257">
    <property type="entry name" value="PROKAR_LIPOPROTEIN"/>
    <property type="match status" value="1"/>
</dbReference>
<feature type="transmembrane region" description="Helical" evidence="1">
    <location>
        <begin position="114"/>
        <end position="138"/>
    </location>
</feature>
<dbReference type="EMBL" id="CP014327">
    <property type="protein sequence ID" value="AML52569.1"/>
    <property type="molecule type" value="Genomic_DNA"/>
</dbReference>